<protein>
    <submittedName>
        <fullName evidence="1">Uncharacterized protein</fullName>
    </submittedName>
</protein>
<accession>A0A401GLK5</accession>
<dbReference type="EMBL" id="BFAD01000005">
    <property type="protein sequence ID" value="GBE83071.1"/>
    <property type="molecule type" value="Genomic_DNA"/>
</dbReference>
<dbReference type="AlphaFoldDB" id="A0A401GLK5"/>
<organism evidence="1 2">
    <name type="scientific">Sparassis crispa</name>
    <dbReference type="NCBI Taxonomy" id="139825"/>
    <lineage>
        <taxon>Eukaryota</taxon>
        <taxon>Fungi</taxon>
        <taxon>Dikarya</taxon>
        <taxon>Basidiomycota</taxon>
        <taxon>Agaricomycotina</taxon>
        <taxon>Agaricomycetes</taxon>
        <taxon>Polyporales</taxon>
        <taxon>Sparassidaceae</taxon>
        <taxon>Sparassis</taxon>
    </lineage>
</organism>
<dbReference type="Proteomes" id="UP000287166">
    <property type="component" value="Unassembled WGS sequence"/>
</dbReference>
<name>A0A401GLK5_9APHY</name>
<dbReference type="GeneID" id="38779988"/>
<evidence type="ECO:0000313" key="1">
    <source>
        <dbReference type="EMBL" id="GBE83071.1"/>
    </source>
</evidence>
<proteinExistence type="predicted"/>
<dbReference type="RefSeq" id="XP_027613984.1">
    <property type="nucleotide sequence ID" value="XM_027758183.1"/>
</dbReference>
<keyword evidence="2" id="KW-1185">Reference proteome</keyword>
<evidence type="ECO:0000313" key="2">
    <source>
        <dbReference type="Proteomes" id="UP000287166"/>
    </source>
</evidence>
<comment type="caution">
    <text evidence="1">The sequence shown here is derived from an EMBL/GenBank/DDBJ whole genome shotgun (WGS) entry which is preliminary data.</text>
</comment>
<gene>
    <name evidence="1" type="ORF">SCP_0501170</name>
</gene>
<reference evidence="1 2" key="1">
    <citation type="journal article" date="2018" name="Sci. Rep.">
        <title>Genome sequence of the cauliflower mushroom Sparassis crispa (Hanabiratake) and its association with beneficial usage.</title>
        <authorList>
            <person name="Kiyama R."/>
            <person name="Furutani Y."/>
            <person name="Kawaguchi K."/>
            <person name="Nakanishi T."/>
        </authorList>
    </citation>
    <scope>NUCLEOTIDE SEQUENCE [LARGE SCALE GENOMIC DNA]</scope>
</reference>
<dbReference type="InParanoid" id="A0A401GLK5"/>
<sequence length="70" mass="7970">MRNIKVSPGLAFELKDTKRRLRASVTYTSRSEGLTRTGSTEATPWSAWPLYRRCYAEVVTNSKHRPPSIS</sequence>